<feature type="domain" description="N-acetyltransferase" evidence="3">
    <location>
        <begin position="1"/>
        <end position="163"/>
    </location>
</feature>
<dbReference type="PROSITE" id="PS51186">
    <property type="entry name" value="GNAT"/>
    <property type="match status" value="1"/>
</dbReference>
<evidence type="ECO:0000256" key="1">
    <source>
        <dbReference type="ARBA" id="ARBA00022679"/>
    </source>
</evidence>
<organism evidence="4 5">
    <name type="scientific">Arthrobacter horti</name>
    <dbReference type="NCBI Taxonomy" id="3068273"/>
    <lineage>
        <taxon>Bacteria</taxon>
        <taxon>Bacillati</taxon>
        <taxon>Actinomycetota</taxon>
        <taxon>Actinomycetes</taxon>
        <taxon>Micrococcales</taxon>
        <taxon>Micrococcaceae</taxon>
        <taxon>Arthrobacter</taxon>
    </lineage>
</organism>
<keyword evidence="2 4" id="KW-0012">Acyltransferase</keyword>
<name>A0ABT9ILI2_9MICC</name>
<dbReference type="Gene3D" id="3.40.630.30">
    <property type="match status" value="1"/>
</dbReference>
<dbReference type="Pfam" id="PF00583">
    <property type="entry name" value="Acetyltransf_1"/>
    <property type="match status" value="1"/>
</dbReference>
<dbReference type="Proteomes" id="UP001232725">
    <property type="component" value="Unassembled WGS sequence"/>
</dbReference>
<comment type="caution">
    <text evidence="4">The sequence shown here is derived from an EMBL/GenBank/DDBJ whole genome shotgun (WGS) entry which is preliminary data.</text>
</comment>
<gene>
    <name evidence="4" type="ORF">Q9R02_02310</name>
</gene>
<reference evidence="4 5" key="1">
    <citation type="submission" date="2023-08" db="EMBL/GenBank/DDBJ databases">
        <title>Arthrobacter horti sp. nov., isolated from forest soil.</title>
        <authorList>
            <person name="Park M."/>
        </authorList>
    </citation>
    <scope>NUCLEOTIDE SEQUENCE [LARGE SCALE GENOMIC DNA]</scope>
    <source>
        <strain evidence="4 5">YJM1</strain>
    </source>
</reference>
<evidence type="ECO:0000313" key="5">
    <source>
        <dbReference type="Proteomes" id="UP001232725"/>
    </source>
</evidence>
<dbReference type="EC" id="2.3.1.-" evidence="4"/>
<protein>
    <submittedName>
        <fullName evidence="4">N-acetyltransferase</fullName>
        <ecNumber evidence="4">2.3.1.-</ecNumber>
    </submittedName>
</protein>
<evidence type="ECO:0000313" key="4">
    <source>
        <dbReference type="EMBL" id="MDP5225980.1"/>
    </source>
</evidence>
<dbReference type="CDD" id="cd04301">
    <property type="entry name" value="NAT_SF"/>
    <property type="match status" value="1"/>
</dbReference>
<proteinExistence type="predicted"/>
<dbReference type="PANTHER" id="PTHR43877">
    <property type="entry name" value="AMINOALKYLPHOSPHONATE N-ACETYLTRANSFERASE-RELATED-RELATED"/>
    <property type="match status" value="1"/>
</dbReference>
<dbReference type="InterPro" id="IPR016181">
    <property type="entry name" value="Acyl_CoA_acyltransferase"/>
</dbReference>
<evidence type="ECO:0000256" key="2">
    <source>
        <dbReference type="ARBA" id="ARBA00023315"/>
    </source>
</evidence>
<accession>A0ABT9ILI2</accession>
<dbReference type="InterPro" id="IPR000182">
    <property type="entry name" value="GNAT_dom"/>
</dbReference>
<dbReference type="RefSeq" id="WP_305995013.1">
    <property type="nucleotide sequence ID" value="NZ_JAVALS010000001.1"/>
</dbReference>
<keyword evidence="1 4" id="KW-0808">Transferase</keyword>
<dbReference type="EMBL" id="JAVALS010000001">
    <property type="protein sequence ID" value="MDP5225980.1"/>
    <property type="molecule type" value="Genomic_DNA"/>
</dbReference>
<evidence type="ECO:0000259" key="3">
    <source>
        <dbReference type="PROSITE" id="PS51186"/>
    </source>
</evidence>
<dbReference type="GO" id="GO:0016746">
    <property type="term" value="F:acyltransferase activity"/>
    <property type="evidence" value="ECO:0007669"/>
    <property type="project" value="UniProtKB-KW"/>
</dbReference>
<dbReference type="SUPFAM" id="SSF55729">
    <property type="entry name" value="Acyl-CoA N-acyltransferases (Nat)"/>
    <property type="match status" value="1"/>
</dbReference>
<dbReference type="InterPro" id="IPR050832">
    <property type="entry name" value="Bact_Acetyltransf"/>
</dbReference>
<keyword evidence="5" id="KW-1185">Reference proteome</keyword>
<sequence>MTVRPERPSDYAAVRAVVAAAFRGAGHAAPPLDATGDPGEAVLVEWLRSDAGYLPELALVAELDGSVVGHVLCTRAWLAPEDPGSPDIPVLGLGPLAVSPDHQGHGIGSRLLKEVVKAATGEDERLIALLGDPGFYGQRGWEPASRHGIAAPEPEWEDFFQVRLLPADDGARGRFRYAAPFARLE</sequence>
<dbReference type="PANTHER" id="PTHR43877:SF1">
    <property type="entry name" value="ACETYLTRANSFERASE"/>
    <property type="match status" value="1"/>
</dbReference>